<keyword evidence="7 9" id="KW-0472">Membrane</keyword>
<dbReference type="GO" id="GO:0009425">
    <property type="term" value="C:bacterial-type flagellum basal body"/>
    <property type="evidence" value="ECO:0007669"/>
    <property type="project" value="UniProtKB-SubCell"/>
</dbReference>
<evidence type="ECO:0000256" key="2">
    <source>
        <dbReference type="ARBA" id="ARBA00006156"/>
    </source>
</evidence>
<evidence type="ECO:0000256" key="3">
    <source>
        <dbReference type="ARBA" id="ARBA00021718"/>
    </source>
</evidence>
<dbReference type="NCBIfam" id="TIGR01402">
    <property type="entry name" value="fliQ"/>
    <property type="match status" value="1"/>
</dbReference>
<dbReference type="PIRSF" id="PIRSF004669">
    <property type="entry name" value="FliQ"/>
    <property type="match status" value="1"/>
</dbReference>
<evidence type="ECO:0000256" key="7">
    <source>
        <dbReference type="ARBA" id="ARBA00023136"/>
    </source>
</evidence>
<dbReference type="PANTHER" id="PTHR34040">
    <property type="entry name" value="FLAGELLAR BIOSYNTHETIC PROTEIN FLIQ"/>
    <property type="match status" value="1"/>
</dbReference>
<evidence type="ECO:0000256" key="5">
    <source>
        <dbReference type="ARBA" id="ARBA00022692"/>
    </source>
</evidence>
<evidence type="ECO:0000256" key="9">
    <source>
        <dbReference type="RuleBase" id="RU364090"/>
    </source>
</evidence>
<gene>
    <name evidence="9" type="primary">fliQ</name>
    <name evidence="10" type="ORF">C8D98_2494</name>
</gene>
<dbReference type="PRINTS" id="PR00952">
    <property type="entry name" value="TYPE3IMQPROT"/>
</dbReference>
<feature type="transmembrane region" description="Helical" evidence="9">
    <location>
        <begin position="20"/>
        <end position="39"/>
    </location>
</feature>
<dbReference type="PANTHER" id="PTHR34040:SF2">
    <property type="entry name" value="FLAGELLAR BIOSYNTHETIC PROTEIN FLIQ"/>
    <property type="match status" value="1"/>
</dbReference>
<keyword evidence="11" id="KW-1185">Reference proteome</keyword>
<keyword evidence="8 9" id="KW-0975">Bacterial flagellum</keyword>
<evidence type="ECO:0000256" key="8">
    <source>
        <dbReference type="ARBA" id="ARBA00023143"/>
    </source>
</evidence>
<evidence type="ECO:0000256" key="6">
    <source>
        <dbReference type="ARBA" id="ARBA00022989"/>
    </source>
</evidence>
<keyword evidence="5 9" id="KW-0812">Transmembrane</keyword>
<dbReference type="GO" id="GO:0005886">
    <property type="term" value="C:plasma membrane"/>
    <property type="evidence" value="ECO:0007669"/>
    <property type="project" value="UniProtKB-SubCell"/>
</dbReference>
<name>A0A4R1K6F4_9BACT</name>
<comment type="subcellular location">
    <subcellularLocation>
        <location evidence="1 9">Cell membrane</location>
        <topology evidence="1">Multi-pass membrane protein</topology>
    </subcellularLocation>
    <subcellularLocation>
        <location evidence="9">Bacterial flagellum basal body</location>
    </subcellularLocation>
</comment>
<dbReference type="Proteomes" id="UP000294614">
    <property type="component" value="Unassembled WGS sequence"/>
</dbReference>
<dbReference type="InterPro" id="IPR002191">
    <property type="entry name" value="Bac_export_3"/>
</dbReference>
<comment type="caution">
    <text evidence="10">The sequence shown here is derived from an EMBL/GenBank/DDBJ whole genome shotgun (WGS) entry which is preliminary data.</text>
</comment>
<keyword evidence="10" id="KW-0282">Flagellum</keyword>
<organism evidence="10 11">
    <name type="scientific">Seleniivibrio woodruffii</name>
    <dbReference type="NCBI Taxonomy" id="1078050"/>
    <lineage>
        <taxon>Bacteria</taxon>
        <taxon>Pseudomonadati</taxon>
        <taxon>Deferribacterota</taxon>
        <taxon>Deferribacteres</taxon>
        <taxon>Deferribacterales</taxon>
        <taxon>Geovibrionaceae</taxon>
        <taxon>Seleniivibrio</taxon>
    </lineage>
</organism>
<evidence type="ECO:0000256" key="1">
    <source>
        <dbReference type="ARBA" id="ARBA00004651"/>
    </source>
</evidence>
<feature type="transmembrane region" description="Helical" evidence="9">
    <location>
        <begin position="51"/>
        <end position="70"/>
    </location>
</feature>
<dbReference type="OrthoDB" id="9806440at2"/>
<evidence type="ECO:0000313" key="11">
    <source>
        <dbReference type="Proteomes" id="UP000294614"/>
    </source>
</evidence>
<keyword evidence="10" id="KW-0966">Cell projection</keyword>
<keyword evidence="6 9" id="KW-1133">Transmembrane helix</keyword>
<reference evidence="10 11" key="1">
    <citation type="submission" date="2019-03" db="EMBL/GenBank/DDBJ databases">
        <title>Genomic Encyclopedia of Type Strains, Phase IV (KMG-IV): sequencing the most valuable type-strain genomes for metagenomic binning, comparative biology and taxonomic classification.</title>
        <authorList>
            <person name="Goeker M."/>
        </authorList>
    </citation>
    <scope>NUCLEOTIDE SEQUENCE [LARGE SCALE GENOMIC DNA]</scope>
    <source>
        <strain evidence="10 11">DSM 24984</strain>
    </source>
</reference>
<dbReference type="AlphaFoldDB" id="A0A4R1K6F4"/>
<dbReference type="RefSeq" id="WP_132874467.1">
    <property type="nucleotide sequence ID" value="NZ_JAJUHT010000008.1"/>
</dbReference>
<evidence type="ECO:0000313" key="10">
    <source>
        <dbReference type="EMBL" id="TCK59560.1"/>
    </source>
</evidence>
<sequence length="90" mass="10102">MTPDMVVDMLTKALQLSLLIASPMLLFGLIIGLIISIFQSVTQIQEMTLTFIPKIIGVIVAVMLFAPWMLDKLMTYSIQLFSNLHNYIGK</sequence>
<comment type="function">
    <text evidence="9">Role in flagellar biosynthesis.</text>
</comment>
<evidence type="ECO:0000256" key="4">
    <source>
        <dbReference type="ARBA" id="ARBA00022475"/>
    </source>
</evidence>
<dbReference type="InterPro" id="IPR006305">
    <property type="entry name" value="FliQ"/>
</dbReference>
<proteinExistence type="inferred from homology"/>
<dbReference type="Pfam" id="PF01313">
    <property type="entry name" value="Bac_export_3"/>
    <property type="match status" value="1"/>
</dbReference>
<keyword evidence="10" id="KW-0969">Cilium</keyword>
<dbReference type="GO" id="GO:0044780">
    <property type="term" value="P:bacterial-type flagellum assembly"/>
    <property type="evidence" value="ECO:0007669"/>
    <property type="project" value="InterPro"/>
</dbReference>
<dbReference type="EMBL" id="SMGG01000006">
    <property type="protein sequence ID" value="TCK59560.1"/>
    <property type="molecule type" value="Genomic_DNA"/>
</dbReference>
<protein>
    <recommendedName>
        <fullName evidence="3 9">Flagellar biosynthetic protein FliQ</fullName>
    </recommendedName>
</protein>
<comment type="similarity">
    <text evidence="2 9">Belongs to the FliQ/MopD/SpaQ family.</text>
</comment>
<keyword evidence="4 9" id="KW-1003">Cell membrane</keyword>
<accession>A0A4R1K6F4</accession>
<dbReference type="GO" id="GO:0009306">
    <property type="term" value="P:protein secretion"/>
    <property type="evidence" value="ECO:0007669"/>
    <property type="project" value="InterPro"/>
</dbReference>